<evidence type="ECO:0000259" key="4">
    <source>
        <dbReference type="Pfam" id="PF10099"/>
    </source>
</evidence>
<keyword evidence="2" id="KW-0804">Transcription</keyword>
<name>A0A542EBL8_9MICO</name>
<dbReference type="Proteomes" id="UP000320806">
    <property type="component" value="Unassembled WGS sequence"/>
</dbReference>
<gene>
    <name evidence="5" type="ORF">FB459_0066</name>
</gene>
<feature type="domain" description="Anti-sigma K factor RskA C-terminal" evidence="4">
    <location>
        <begin position="101"/>
        <end position="229"/>
    </location>
</feature>
<dbReference type="InterPro" id="IPR041916">
    <property type="entry name" value="Anti_sigma_zinc_sf"/>
</dbReference>
<evidence type="ECO:0000256" key="2">
    <source>
        <dbReference type="ARBA" id="ARBA00023163"/>
    </source>
</evidence>
<dbReference type="AlphaFoldDB" id="A0A542EBL8"/>
<feature type="region of interest" description="Disordered" evidence="3">
    <location>
        <begin position="75"/>
        <end position="95"/>
    </location>
</feature>
<dbReference type="EMBL" id="VFMO01000001">
    <property type="protein sequence ID" value="TQJ12704.1"/>
    <property type="molecule type" value="Genomic_DNA"/>
</dbReference>
<comment type="caution">
    <text evidence="5">The sequence shown here is derived from an EMBL/GenBank/DDBJ whole genome shotgun (WGS) entry which is preliminary data.</text>
</comment>
<dbReference type="OrthoDB" id="4328740at2"/>
<evidence type="ECO:0000313" key="6">
    <source>
        <dbReference type="Proteomes" id="UP000320806"/>
    </source>
</evidence>
<keyword evidence="1" id="KW-0805">Transcription regulation</keyword>
<reference evidence="5 6" key="1">
    <citation type="submission" date="2019-06" db="EMBL/GenBank/DDBJ databases">
        <title>Sequencing the genomes of 1000 actinobacteria strains.</title>
        <authorList>
            <person name="Klenk H.-P."/>
        </authorList>
    </citation>
    <scope>NUCLEOTIDE SEQUENCE [LARGE SCALE GENOMIC DNA]</scope>
    <source>
        <strain evidence="5 6">DSM 19828</strain>
    </source>
</reference>
<accession>A0A542EBL8</accession>
<dbReference type="GO" id="GO:0005886">
    <property type="term" value="C:plasma membrane"/>
    <property type="evidence" value="ECO:0007669"/>
    <property type="project" value="InterPro"/>
</dbReference>
<protein>
    <submittedName>
        <fullName evidence="5">Anti-sigma-K factor rskA</fullName>
    </submittedName>
</protein>
<keyword evidence="6" id="KW-1185">Reference proteome</keyword>
<dbReference type="RefSeq" id="WP_141927042.1">
    <property type="nucleotide sequence ID" value="NZ_BAABCI010000004.1"/>
</dbReference>
<evidence type="ECO:0000313" key="5">
    <source>
        <dbReference type="EMBL" id="TQJ12704.1"/>
    </source>
</evidence>
<dbReference type="Pfam" id="PF10099">
    <property type="entry name" value="RskA_C"/>
    <property type="match status" value="1"/>
</dbReference>
<organism evidence="5 6">
    <name type="scientific">Yimella lutea</name>
    <dbReference type="NCBI Taxonomy" id="587872"/>
    <lineage>
        <taxon>Bacteria</taxon>
        <taxon>Bacillati</taxon>
        <taxon>Actinomycetota</taxon>
        <taxon>Actinomycetes</taxon>
        <taxon>Micrococcales</taxon>
        <taxon>Dermacoccaceae</taxon>
        <taxon>Yimella</taxon>
    </lineage>
</organism>
<dbReference type="InterPro" id="IPR018764">
    <property type="entry name" value="RskA_C"/>
</dbReference>
<proteinExistence type="predicted"/>
<evidence type="ECO:0000256" key="1">
    <source>
        <dbReference type="ARBA" id="ARBA00023015"/>
    </source>
</evidence>
<dbReference type="Gene3D" id="1.10.10.1320">
    <property type="entry name" value="Anti-sigma factor, zinc-finger domain"/>
    <property type="match status" value="1"/>
</dbReference>
<evidence type="ECO:0000256" key="3">
    <source>
        <dbReference type="SAM" id="MobiDB-lite"/>
    </source>
</evidence>
<sequence length="239" mass="25607">MQHPNDDVLIEIALSHGNHPDAAHLDTCAECRRAVEEFVRAIDATASGPDRLEPASDDVWQRVLAEIDAPVELRTRSQGSAELQPTAPAAPKPRNRRRTLLAVAAALLIGAGIGRLTAGVSDEPTVATTTLARTPLSTLGDAPEELGEADLTRSGSTTQVRIAMNSLPSKGQIVEAWLINKDGRRMISIGFVHGTEPQQFVIDPRLLDEGYVIVDVSREPLDGDPKHSGDSIVRGTLPI</sequence>